<feature type="region of interest" description="Disordered" evidence="1">
    <location>
        <begin position="95"/>
        <end position="145"/>
    </location>
</feature>
<proteinExistence type="predicted"/>
<dbReference type="Proteomes" id="UP000095767">
    <property type="component" value="Unassembled WGS sequence"/>
</dbReference>
<dbReference type="GO" id="GO:0009055">
    <property type="term" value="F:electron transfer activity"/>
    <property type="evidence" value="ECO:0007669"/>
    <property type="project" value="InterPro"/>
</dbReference>
<protein>
    <recommendedName>
        <fullName evidence="2">Phytocyanin domain-containing protein</fullName>
    </recommendedName>
</protein>
<dbReference type="Gene3D" id="2.60.40.420">
    <property type="entry name" value="Cupredoxins - blue copper proteins"/>
    <property type="match status" value="1"/>
</dbReference>
<feature type="domain" description="Phytocyanin" evidence="2">
    <location>
        <begin position="43"/>
        <end position="145"/>
    </location>
</feature>
<dbReference type="InterPro" id="IPR008972">
    <property type="entry name" value="Cupredoxin"/>
</dbReference>
<dbReference type="EMBL" id="LWDX02031935">
    <property type="protein sequence ID" value="OEL27680.1"/>
    <property type="molecule type" value="Genomic_DNA"/>
</dbReference>
<name>A0A1E5VRC8_9POAL</name>
<evidence type="ECO:0000313" key="3">
    <source>
        <dbReference type="EMBL" id="OEL27680.1"/>
    </source>
</evidence>
<evidence type="ECO:0000259" key="2">
    <source>
        <dbReference type="PROSITE" id="PS51485"/>
    </source>
</evidence>
<dbReference type="OrthoDB" id="1937044at2759"/>
<comment type="caution">
    <text evidence="3">The sequence shown here is derived from an EMBL/GenBank/DDBJ whole genome shotgun (WGS) entry which is preliminary data.</text>
</comment>
<keyword evidence="4" id="KW-1185">Reference proteome</keyword>
<evidence type="ECO:0000313" key="4">
    <source>
        <dbReference type="Proteomes" id="UP000095767"/>
    </source>
</evidence>
<evidence type="ECO:0000256" key="1">
    <source>
        <dbReference type="SAM" id="MobiDB-lite"/>
    </source>
</evidence>
<dbReference type="SUPFAM" id="SSF49503">
    <property type="entry name" value="Cupredoxins"/>
    <property type="match status" value="1"/>
</dbReference>
<organism evidence="3 4">
    <name type="scientific">Dichanthelium oligosanthes</name>
    <dbReference type="NCBI Taxonomy" id="888268"/>
    <lineage>
        <taxon>Eukaryota</taxon>
        <taxon>Viridiplantae</taxon>
        <taxon>Streptophyta</taxon>
        <taxon>Embryophyta</taxon>
        <taxon>Tracheophyta</taxon>
        <taxon>Spermatophyta</taxon>
        <taxon>Magnoliopsida</taxon>
        <taxon>Liliopsida</taxon>
        <taxon>Poales</taxon>
        <taxon>Poaceae</taxon>
        <taxon>PACMAD clade</taxon>
        <taxon>Panicoideae</taxon>
        <taxon>Panicodae</taxon>
        <taxon>Paniceae</taxon>
        <taxon>Dichantheliinae</taxon>
        <taxon>Dichanthelium</taxon>
    </lineage>
</organism>
<reference evidence="3 4" key="1">
    <citation type="submission" date="2016-09" db="EMBL/GenBank/DDBJ databases">
        <title>The draft genome of Dichanthelium oligosanthes: A C3 panicoid grass species.</title>
        <authorList>
            <person name="Studer A.J."/>
            <person name="Schnable J.C."/>
            <person name="Brutnell T.P."/>
        </authorList>
    </citation>
    <scope>NUCLEOTIDE SEQUENCE [LARGE SCALE GENOMIC DNA]</scope>
    <source>
        <strain evidence="4">cv. Kellogg 1175</strain>
        <tissue evidence="3">Leaf</tissue>
    </source>
</reference>
<sequence>MGGEKAPSEPTMFSVRIWQESRNRSELLCVSVVLAAAAAAEARDFVVGGANDGGWKAQAQPDALTKWASANRFQVGDNRVFKLDGAADSVLEVTRDDSGADSCPLQHGQLPEGRAPPPRRHVQEARARPPAGPRAGSCLGARARG</sequence>
<gene>
    <name evidence="3" type="ORF">BAE44_0011301</name>
</gene>
<dbReference type="Pfam" id="PF02298">
    <property type="entry name" value="Cu_bind_like"/>
    <property type="match status" value="1"/>
</dbReference>
<dbReference type="InterPro" id="IPR003245">
    <property type="entry name" value="Phytocyanin_dom"/>
</dbReference>
<dbReference type="STRING" id="888268.A0A1E5VRC8"/>
<accession>A0A1E5VRC8</accession>
<dbReference type="PROSITE" id="PS51485">
    <property type="entry name" value="PHYTOCYANIN"/>
    <property type="match status" value="1"/>
</dbReference>
<dbReference type="AlphaFoldDB" id="A0A1E5VRC8"/>